<sequence>MAHQASLKWSSCNGDWQKTFAVDPAVQQRLEKRCEKTAQN</sequence>
<reference evidence="1 2" key="1">
    <citation type="submission" date="2013-07" db="EMBL/GenBank/DDBJ databases">
        <title>Genome sequence of Salmonella bongori N268-08 - a rare clinical isolate.</title>
        <authorList>
            <person name="Marti R."/>
            <person name="Hagens S."/>
            <person name="Loessner M.J."/>
            <person name="Klumpp J."/>
        </authorList>
    </citation>
    <scope>NUCLEOTIDE SEQUENCE [LARGE SCALE GENOMIC DNA]</scope>
    <source>
        <strain evidence="1 2">N268-08</strain>
    </source>
</reference>
<dbReference type="Proteomes" id="UP000015042">
    <property type="component" value="Chromosome"/>
</dbReference>
<dbReference type="HOGENOM" id="CLU_3296100_0_0_6"/>
<dbReference type="EMBL" id="CP006608">
    <property type="protein sequence ID" value="AGR58509.1"/>
    <property type="molecule type" value="Genomic_DNA"/>
</dbReference>
<evidence type="ECO:0000313" key="2">
    <source>
        <dbReference type="Proteomes" id="UP000015042"/>
    </source>
</evidence>
<dbReference type="PATRIC" id="fig|1197719.3.peg.1316"/>
<protein>
    <submittedName>
        <fullName evidence="1">Uncharacterized protein</fullName>
    </submittedName>
</protein>
<dbReference type="AlphaFoldDB" id="S5MV47"/>
<evidence type="ECO:0000313" key="1">
    <source>
        <dbReference type="EMBL" id="AGR58509.1"/>
    </source>
</evidence>
<dbReference type="KEGG" id="sbz:A464_1323"/>
<name>S5MV47_SALBN</name>
<accession>S5MV47</accession>
<proteinExistence type="predicted"/>
<organism evidence="1 2">
    <name type="scientific">Salmonella bongori N268-08</name>
    <dbReference type="NCBI Taxonomy" id="1197719"/>
    <lineage>
        <taxon>Bacteria</taxon>
        <taxon>Pseudomonadati</taxon>
        <taxon>Pseudomonadota</taxon>
        <taxon>Gammaproteobacteria</taxon>
        <taxon>Enterobacterales</taxon>
        <taxon>Enterobacteriaceae</taxon>
        <taxon>Salmonella</taxon>
    </lineage>
</organism>
<gene>
    <name evidence="1" type="ORF">A464_1323</name>
</gene>